<dbReference type="STRING" id="1792845.BC343_00850"/>
<dbReference type="OrthoDB" id="367883at2"/>
<dbReference type="SUPFAM" id="SSF56954">
    <property type="entry name" value="Outer membrane efflux proteins (OEP)"/>
    <property type="match status" value="1"/>
</dbReference>
<organism evidence="10 11">
    <name type="scientific">Mucilaginibacter pedocola</name>
    <dbReference type="NCBI Taxonomy" id="1792845"/>
    <lineage>
        <taxon>Bacteria</taxon>
        <taxon>Pseudomonadati</taxon>
        <taxon>Bacteroidota</taxon>
        <taxon>Sphingobacteriia</taxon>
        <taxon>Sphingobacteriales</taxon>
        <taxon>Sphingobacteriaceae</taxon>
        <taxon>Mucilaginibacter</taxon>
    </lineage>
</organism>
<feature type="chain" id="PRO_5012074636" evidence="9">
    <location>
        <begin position="20"/>
        <end position="471"/>
    </location>
</feature>
<evidence type="ECO:0000256" key="2">
    <source>
        <dbReference type="ARBA" id="ARBA00007613"/>
    </source>
</evidence>
<dbReference type="Pfam" id="PF02321">
    <property type="entry name" value="OEP"/>
    <property type="match status" value="1"/>
</dbReference>
<sequence>MKRILVIMACAAASIKSFAQTQPAEQAYSFTVQDAVNYAYEHQDSVKNAKLDVQSAEYRIKEITSSGLPQISGSATFQDYLKTPTILFPNFITPAVYGVLIDQKVKDGTGNTITQVPDGAGGYQAVNFTQKYNANLGLTLSQILFDGAYFVGLQTRKTYRELFNRSFARTRIQTNVNVTKAYYQVLVSNEQIKLLDANIAQLKQQLDQTTAQNKQGFVEKIDVDRIAVQYNNLVTTRENTQRLLELNYQLLKFQMGMPIGQNLVLKDRLEDVDMQSTLAEASTDTTFYKKRIEYELLESNLKLSQYDVKRQKSQFYPKLMANASTAYAYQANSFGDLFSTKFPTTYVGLTLSIPIYSGGQRLNQLRQTQITEQKNQNNLNGLKNALSLQASQARVIYFNGLQSLNNQKRNQELAREVLRVSKIKYQQGVGSSIEVTQAQTGLESADNQYIQALYDALVSKVDLERAYGRIQ</sequence>
<evidence type="ECO:0000256" key="7">
    <source>
        <dbReference type="ARBA" id="ARBA00023237"/>
    </source>
</evidence>
<evidence type="ECO:0000256" key="1">
    <source>
        <dbReference type="ARBA" id="ARBA00004442"/>
    </source>
</evidence>
<evidence type="ECO:0000256" key="3">
    <source>
        <dbReference type="ARBA" id="ARBA00022448"/>
    </source>
</evidence>
<accession>A0A1S9PL34</accession>
<reference evidence="10 11" key="1">
    <citation type="submission" date="2016-07" db="EMBL/GenBank/DDBJ databases">
        <title>Genomic analysis of zinc-resistant bacterium Mucilaginibacter pedocola TBZ30.</title>
        <authorList>
            <person name="Huang J."/>
            <person name="Tang J."/>
        </authorList>
    </citation>
    <scope>NUCLEOTIDE SEQUENCE [LARGE SCALE GENOMIC DNA]</scope>
    <source>
        <strain evidence="10 11">TBZ30</strain>
    </source>
</reference>
<evidence type="ECO:0000256" key="4">
    <source>
        <dbReference type="ARBA" id="ARBA00022452"/>
    </source>
</evidence>
<name>A0A1S9PL34_9SPHI</name>
<keyword evidence="9" id="KW-0732">Signal</keyword>
<comment type="similarity">
    <text evidence="2">Belongs to the outer membrane factor (OMF) (TC 1.B.17) family.</text>
</comment>
<comment type="caution">
    <text evidence="10">The sequence shown here is derived from an EMBL/GenBank/DDBJ whole genome shotgun (WGS) entry which is preliminary data.</text>
</comment>
<evidence type="ECO:0000256" key="8">
    <source>
        <dbReference type="SAM" id="Coils"/>
    </source>
</evidence>
<dbReference type="GO" id="GO:1990281">
    <property type="term" value="C:efflux pump complex"/>
    <property type="evidence" value="ECO:0007669"/>
    <property type="project" value="TreeGrafter"/>
</dbReference>
<dbReference type="EMBL" id="MBTF01000001">
    <property type="protein sequence ID" value="OOQ61657.1"/>
    <property type="molecule type" value="Genomic_DNA"/>
</dbReference>
<protein>
    <submittedName>
        <fullName evidence="10">Transporter</fullName>
    </submittedName>
</protein>
<dbReference type="InterPro" id="IPR051906">
    <property type="entry name" value="TolC-like"/>
</dbReference>
<dbReference type="PANTHER" id="PTHR30026">
    <property type="entry name" value="OUTER MEMBRANE PROTEIN TOLC"/>
    <property type="match status" value="1"/>
</dbReference>
<dbReference type="RefSeq" id="WP_078345828.1">
    <property type="nucleotide sequence ID" value="NZ_MBTF01000001.1"/>
</dbReference>
<keyword evidence="8" id="KW-0175">Coiled coil</keyword>
<keyword evidence="5" id="KW-0812">Transmembrane</keyword>
<dbReference type="PANTHER" id="PTHR30026:SF20">
    <property type="entry name" value="OUTER MEMBRANE PROTEIN TOLC"/>
    <property type="match status" value="1"/>
</dbReference>
<keyword evidence="6" id="KW-0472">Membrane</keyword>
<keyword evidence="4" id="KW-1134">Transmembrane beta strand</keyword>
<dbReference type="GO" id="GO:0015288">
    <property type="term" value="F:porin activity"/>
    <property type="evidence" value="ECO:0007669"/>
    <property type="project" value="TreeGrafter"/>
</dbReference>
<comment type="subcellular location">
    <subcellularLocation>
        <location evidence="1">Cell outer membrane</location>
    </subcellularLocation>
</comment>
<keyword evidence="3" id="KW-0813">Transport</keyword>
<dbReference type="GO" id="GO:0015562">
    <property type="term" value="F:efflux transmembrane transporter activity"/>
    <property type="evidence" value="ECO:0007669"/>
    <property type="project" value="InterPro"/>
</dbReference>
<evidence type="ECO:0000313" key="10">
    <source>
        <dbReference type="EMBL" id="OOQ61657.1"/>
    </source>
</evidence>
<dbReference type="AlphaFoldDB" id="A0A1S9PL34"/>
<feature type="coiled-coil region" evidence="8">
    <location>
        <begin position="185"/>
        <end position="212"/>
    </location>
</feature>
<dbReference type="Gene3D" id="1.20.1600.10">
    <property type="entry name" value="Outer membrane efflux proteins (OEP)"/>
    <property type="match status" value="1"/>
</dbReference>
<evidence type="ECO:0000256" key="6">
    <source>
        <dbReference type="ARBA" id="ARBA00023136"/>
    </source>
</evidence>
<gene>
    <name evidence="10" type="ORF">BC343_00850</name>
</gene>
<keyword evidence="7" id="KW-0998">Cell outer membrane</keyword>
<evidence type="ECO:0000313" key="11">
    <source>
        <dbReference type="Proteomes" id="UP000189739"/>
    </source>
</evidence>
<dbReference type="Proteomes" id="UP000189739">
    <property type="component" value="Unassembled WGS sequence"/>
</dbReference>
<evidence type="ECO:0000256" key="5">
    <source>
        <dbReference type="ARBA" id="ARBA00022692"/>
    </source>
</evidence>
<dbReference type="GO" id="GO:0009279">
    <property type="term" value="C:cell outer membrane"/>
    <property type="evidence" value="ECO:0007669"/>
    <property type="project" value="UniProtKB-SubCell"/>
</dbReference>
<proteinExistence type="inferred from homology"/>
<dbReference type="InterPro" id="IPR003423">
    <property type="entry name" value="OMP_efflux"/>
</dbReference>
<feature type="signal peptide" evidence="9">
    <location>
        <begin position="1"/>
        <end position="19"/>
    </location>
</feature>
<evidence type="ECO:0000256" key="9">
    <source>
        <dbReference type="SAM" id="SignalP"/>
    </source>
</evidence>
<keyword evidence="11" id="KW-1185">Reference proteome</keyword>